<dbReference type="AlphaFoldDB" id="E9E0A5"/>
<dbReference type="OrthoDB" id="1658288at2759"/>
<dbReference type="InterPro" id="IPR027417">
    <property type="entry name" value="P-loop_NTPase"/>
</dbReference>
<evidence type="ECO:0000313" key="2">
    <source>
        <dbReference type="Proteomes" id="UP000002499"/>
    </source>
</evidence>
<dbReference type="InterPro" id="IPR019734">
    <property type="entry name" value="TPR_rpt"/>
</dbReference>
<keyword evidence="2" id="KW-1185">Reference proteome</keyword>
<name>E9E0A5_METAQ</name>
<protein>
    <submittedName>
        <fullName evidence="1">Kinesin light chain 1 and, putative</fullName>
    </submittedName>
</protein>
<reference evidence="1 2" key="1">
    <citation type="journal article" date="2011" name="PLoS Genet.">
        <title>Genome sequencing and comparative transcriptomics of the model entomopathogenic fungi Metarhizium anisopliae and M. acridum.</title>
        <authorList>
            <person name="Gao Q."/>
            <person name="Jin K."/>
            <person name="Ying S.H."/>
            <person name="Zhang Y."/>
            <person name="Xiao G."/>
            <person name="Shang Y."/>
            <person name="Duan Z."/>
            <person name="Hu X."/>
            <person name="Xie X.Q."/>
            <person name="Zhou G."/>
            <person name="Peng G."/>
            <person name="Luo Z."/>
            <person name="Huang W."/>
            <person name="Wang B."/>
            <person name="Fang W."/>
            <person name="Wang S."/>
            <person name="Zhong Y."/>
            <person name="Ma L.J."/>
            <person name="St Leger R.J."/>
            <person name="Zhao G.P."/>
            <person name="Pei Y."/>
            <person name="Feng M.G."/>
            <person name="Xia Y."/>
            <person name="Wang C."/>
        </authorList>
    </citation>
    <scope>NUCLEOTIDE SEQUENCE [LARGE SCALE GENOMIC DNA]</scope>
    <source>
        <strain evidence="1 2">CQMa 102</strain>
    </source>
</reference>
<dbReference type="InParanoid" id="E9E0A5"/>
<dbReference type="SMART" id="SM00028">
    <property type="entry name" value="TPR"/>
    <property type="match status" value="7"/>
</dbReference>
<accession>E9E0A5</accession>
<dbReference type="EMBL" id="GL698488">
    <property type="protein sequence ID" value="EFY90706.1"/>
    <property type="molecule type" value="Genomic_DNA"/>
</dbReference>
<dbReference type="Gene3D" id="3.40.50.300">
    <property type="entry name" value="P-loop containing nucleotide triphosphate hydrolases"/>
    <property type="match status" value="1"/>
</dbReference>
<dbReference type="STRING" id="655827.E9E0A5"/>
<dbReference type="SUPFAM" id="SSF52540">
    <property type="entry name" value="P-loop containing nucleoside triphosphate hydrolases"/>
    <property type="match status" value="1"/>
</dbReference>
<organism evidence="2">
    <name type="scientific">Metarhizium acridum (strain CQMa 102)</name>
    <dbReference type="NCBI Taxonomy" id="655827"/>
    <lineage>
        <taxon>Eukaryota</taxon>
        <taxon>Fungi</taxon>
        <taxon>Dikarya</taxon>
        <taxon>Ascomycota</taxon>
        <taxon>Pezizomycotina</taxon>
        <taxon>Sordariomycetes</taxon>
        <taxon>Hypocreomycetidae</taxon>
        <taxon>Hypocreales</taxon>
        <taxon>Clavicipitaceae</taxon>
        <taxon>Metarhizium</taxon>
    </lineage>
</organism>
<dbReference type="eggNOG" id="KOG1840">
    <property type="taxonomic scope" value="Eukaryota"/>
</dbReference>
<dbReference type="Proteomes" id="UP000002499">
    <property type="component" value="Unassembled WGS sequence"/>
</dbReference>
<proteinExistence type="predicted"/>
<dbReference type="SUPFAM" id="SSF48452">
    <property type="entry name" value="TPR-like"/>
    <property type="match status" value="1"/>
</dbReference>
<sequence length="645" mass="72577">MAGFEQACTDLVKILNLQSNREDDARELIQQHLSSGAVGRWLLILDNADSEDVLQGSKGVRGIYAYLPRNRNGQVLVTTRWRKIAVDFAKQNVISIAEMERKDAKCLLQTSLISEHFIWEDHIVNELLHLLTYLPLAIVQAAAYMNVFEVPVEEYLMLCRHSQQDMMELMRNRYQDDALYDESQGAVATTWLISFNQLQKHHPAATRLLFFIMWIEPQAIPQSMLPDVGSEQEKVKAIGTLKSYGFLRGRSERGIFDMHSLVHMVMQSWAEDQGIKTKTKADTLRHLAEVFQSDAWENRDVWRLHLPHVLHVFGAYQEIDPIIVSGLGYWAGRCLFQDGRIKEAVTLLEQVVEIEETSLAQDHPSRLASQHALAGAYEANGQIQKAVTLLEQVVKIQETTLAQDHPDRLASQHELAGAYEANGQIQKAVTLLEQVVKIRETTLAQDHPDRLASQHALAGAYKANGQIQKAVTLLEQVVKIQETTLAQDHPDRLASQHELARAYRANGQIQKAVTLLEQVVEIEETSLAQDHPSRLASQQELARAYRANGQIQKAVTLLEQVVKIRETTLAQDHPDRLASQHALAGAYKANGQIQKAVTLLEQVVKIQETTLTQDHPDRLASQHELAGAYEANGQIQKAVTVRCKL</sequence>
<dbReference type="Pfam" id="PF13424">
    <property type="entry name" value="TPR_12"/>
    <property type="match status" value="4"/>
</dbReference>
<dbReference type="Gene3D" id="1.25.40.10">
    <property type="entry name" value="Tetratricopeptide repeat domain"/>
    <property type="match status" value="2"/>
</dbReference>
<dbReference type="InterPro" id="IPR053137">
    <property type="entry name" value="NLR-like"/>
</dbReference>
<dbReference type="OMA" id="HPETIHA"/>
<dbReference type="InterPro" id="IPR011990">
    <property type="entry name" value="TPR-like_helical_dom_sf"/>
</dbReference>
<dbReference type="PANTHER" id="PTHR46082">
    <property type="entry name" value="ATP/GTP-BINDING PROTEIN-RELATED"/>
    <property type="match status" value="1"/>
</dbReference>
<dbReference type="PANTHER" id="PTHR46082:SF6">
    <property type="entry name" value="AAA+ ATPASE DOMAIN-CONTAINING PROTEIN-RELATED"/>
    <property type="match status" value="1"/>
</dbReference>
<gene>
    <name evidence="1" type="ORF">MAC_03286</name>
</gene>
<evidence type="ECO:0000313" key="1">
    <source>
        <dbReference type="EMBL" id="EFY90706.1"/>
    </source>
</evidence>
<dbReference type="HOGENOM" id="CLU_000288_125_8_1"/>